<dbReference type="SUPFAM" id="SSF51161">
    <property type="entry name" value="Trimeric LpxA-like enzymes"/>
    <property type="match status" value="1"/>
</dbReference>
<protein>
    <submittedName>
        <fullName evidence="1">Phenylacetic acid degradation protein</fullName>
    </submittedName>
</protein>
<evidence type="ECO:0000313" key="1">
    <source>
        <dbReference type="EMBL" id="MBB5273385.1"/>
    </source>
</evidence>
<name>A0A7W8MAI2_9BURK</name>
<dbReference type="Pfam" id="PF00132">
    <property type="entry name" value="Hexapep"/>
    <property type="match status" value="1"/>
</dbReference>
<dbReference type="AlphaFoldDB" id="A0A7W8MAI2"/>
<dbReference type="Gene3D" id="2.160.10.10">
    <property type="entry name" value="Hexapeptide repeat proteins"/>
    <property type="match status" value="1"/>
</dbReference>
<comment type="caution">
    <text evidence="1">The sequence shown here is derived from an EMBL/GenBank/DDBJ whole genome shotgun (WGS) entry which is preliminary data.</text>
</comment>
<dbReference type="PANTHER" id="PTHR13061">
    <property type="entry name" value="DYNACTIN SUBUNIT P25"/>
    <property type="match status" value="1"/>
</dbReference>
<dbReference type="InterPro" id="IPR050484">
    <property type="entry name" value="Transf_Hexapept/Carb_Anhydrase"/>
</dbReference>
<sequence length="165" mass="17820">MGPGAVLRGDFGRIVMERESNLQDNCVVHTGPDHDTVMEEHAHIGHGAVLHYCRIGRDALVGMNAVVMDDAVIGERTIVAAMSFVRIGAQIPAGVLVTGAPARVVRELTEADLAGKRLGTRLYVELARRCLAGLEPVAPLPAVEAGRRRTHWEVLVRPAPDRQIP</sequence>
<dbReference type="PANTHER" id="PTHR13061:SF29">
    <property type="entry name" value="GAMMA CARBONIC ANHYDRASE-LIKE 1, MITOCHONDRIAL-RELATED"/>
    <property type="match status" value="1"/>
</dbReference>
<keyword evidence="2" id="KW-1185">Reference proteome</keyword>
<proteinExistence type="predicted"/>
<evidence type="ECO:0000313" key="2">
    <source>
        <dbReference type="Proteomes" id="UP000532440"/>
    </source>
</evidence>
<reference evidence="1 2" key="1">
    <citation type="submission" date="2020-08" db="EMBL/GenBank/DDBJ databases">
        <title>Genomic Encyclopedia of Type Strains, Phase IV (KMG-IV): sequencing the most valuable type-strain genomes for metagenomic binning, comparative biology and taxonomic classification.</title>
        <authorList>
            <person name="Goeker M."/>
        </authorList>
    </citation>
    <scope>NUCLEOTIDE SEQUENCE [LARGE SCALE GENOMIC DNA]</scope>
    <source>
        <strain evidence="1 2">DSM 29781</strain>
    </source>
</reference>
<dbReference type="InterPro" id="IPR001451">
    <property type="entry name" value="Hexapep"/>
</dbReference>
<dbReference type="RefSeq" id="WP_343060816.1">
    <property type="nucleotide sequence ID" value="NZ_BAABEW010000024.1"/>
</dbReference>
<organism evidence="1 2">
    <name type="scientific">Quisquiliibacterium transsilvanicum</name>
    <dbReference type="NCBI Taxonomy" id="1549638"/>
    <lineage>
        <taxon>Bacteria</taxon>
        <taxon>Pseudomonadati</taxon>
        <taxon>Pseudomonadota</taxon>
        <taxon>Betaproteobacteria</taxon>
        <taxon>Burkholderiales</taxon>
        <taxon>Burkholderiaceae</taxon>
        <taxon>Quisquiliibacterium</taxon>
    </lineage>
</organism>
<dbReference type="Proteomes" id="UP000532440">
    <property type="component" value="Unassembled WGS sequence"/>
</dbReference>
<dbReference type="EMBL" id="JACHGB010000006">
    <property type="protein sequence ID" value="MBB5273385.1"/>
    <property type="molecule type" value="Genomic_DNA"/>
</dbReference>
<gene>
    <name evidence="1" type="ORF">HNQ70_003413</name>
</gene>
<accession>A0A7W8MAI2</accession>
<dbReference type="InterPro" id="IPR011004">
    <property type="entry name" value="Trimer_LpxA-like_sf"/>
</dbReference>